<comment type="caution">
    <text evidence="2">The sequence shown here is derived from an EMBL/GenBank/DDBJ whole genome shotgun (WGS) entry which is preliminary data.</text>
</comment>
<keyword evidence="1" id="KW-1133">Transmembrane helix</keyword>
<dbReference type="Proteomes" id="UP000003094">
    <property type="component" value="Unassembled WGS sequence"/>
</dbReference>
<evidence type="ECO:0000313" key="3">
    <source>
        <dbReference type="Proteomes" id="UP000003094"/>
    </source>
</evidence>
<evidence type="ECO:0000256" key="1">
    <source>
        <dbReference type="SAM" id="Phobius"/>
    </source>
</evidence>
<dbReference type="EMBL" id="ADHJ01000001">
    <property type="protein sequence ID" value="EFU43581.1"/>
    <property type="molecule type" value="Genomic_DNA"/>
</dbReference>
<reference evidence="2 3" key="1">
    <citation type="journal article" date="2010" name="BMC Genomics">
        <title>Genome sequence of the pattern forming Paenibacillus vortex bacterium reveals potential for thriving in complex environments.</title>
        <authorList>
            <person name="Sirota-Madi A."/>
            <person name="Olender T."/>
            <person name="Helman Y."/>
            <person name="Ingham C."/>
            <person name="Brainis I."/>
            <person name="Roth D."/>
            <person name="Hagi E."/>
            <person name="Brodsky L."/>
            <person name="Leshkowitz D."/>
            <person name="Galatenko V."/>
            <person name="Nikolaev V."/>
            <person name="Mugasimangalam R.C."/>
            <person name="Bransburg-Zabary S."/>
            <person name="Gutnick D.L."/>
            <person name="Lancet D."/>
            <person name="Ben-Jacob E."/>
        </authorList>
    </citation>
    <scope>NUCLEOTIDE SEQUENCE [LARGE SCALE GENOMIC DNA]</scope>
    <source>
        <strain evidence="2 3">V453</strain>
    </source>
</reference>
<dbReference type="RefSeq" id="WP_006206994.1">
    <property type="nucleotide sequence ID" value="NZ_ADHJ01000001.1"/>
</dbReference>
<accession>A0A2R9T1Y6</accession>
<proteinExistence type="predicted"/>
<gene>
    <name evidence="2" type="ORF">PVOR_00035</name>
</gene>
<sequence>MKLYPEMFLSPWHLIVLLMVLIAFIGLIMGGYDKKTVLRSTGLSALIFYFMLTIPIGLITQESLYKEETMIQSLDQRYEDKQANGQLHGTQDYVIAYVGAYKNEDDADIVVYAGNYHATQTFSGHIRVYLYDSEDEEVFIKTYEGVTLEPGEKKKLDSTFTSHPMATYRFHYEAQPEV</sequence>
<keyword evidence="1" id="KW-0472">Membrane</keyword>
<dbReference type="KEGG" id="pvo:PVOR_00035"/>
<dbReference type="AlphaFoldDB" id="A0A2R9T1Y6"/>
<feature type="transmembrane region" description="Helical" evidence="1">
    <location>
        <begin position="12"/>
        <end position="30"/>
    </location>
</feature>
<organism evidence="2 3">
    <name type="scientific">Paenibacillus vortex V453</name>
    <dbReference type="NCBI Taxonomy" id="715225"/>
    <lineage>
        <taxon>Bacteria</taxon>
        <taxon>Bacillati</taxon>
        <taxon>Bacillota</taxon>
        <taxon>Bacilli</taxon>
        <taxon>Bacillales</taxon>
        <taxon>Paenibacillaceae</taxon>
        <taxon>Paenibacillus</taxon>
    </lineage>
</organism>
<keyword evidence="3" id="KW-1185">Reference proteome</keyword>
<name>A0A2R9T1Y6_9BACL</name>
<protein>
    <submittedName>
        <fullName evidence="2">Uncharacterized protein</fullName>
    </submittedName>
</protein>
<keyword evidence="1" id="KW-0812">Transmembrane</keyword>
<feature type="transmembrane region" description="Helical" evidence="1">
    <location>
        <begin position="42"/>
        <end position="60"/>
    </location>
</feature>
<evidence type="ECO:0000313" key="2">
    <source>
        <dbReference type="EMBL" id="EFU43581.1"/>
    </source>
</evidence>